<gene>
    <name evidence="3" type="primary">LOC111020449</name>
</gene>
<dbReference type="Pfam" id="PF25433">
    <property type="entry name" value="DUF7895"/>
    <property type="match status" value="1"/>
</dbReference>
<dbReference type="RefSeq" id="XP_022152827.1">
    <property type="nucleotide sequence ID" value="XM_022297135.1"/>
</dbReference>
<dbReference type="GeneID" id="111020449"/>
<sequence>MELTLPTPFSTSFPKIIRGPKPINLGLCSLDSNPLLADVKLQGGKRTLTVASSLPETAASVAIAATVVGAAATLLSRRNKASEAEEIPLRTCEDCGGSGLCSECKGEGFVLKKLSDENAERARLAAKNMATRFTAALPKKWSYCSKCSSARSCTTCGGSGTLNS</sequence>
<dbReference type="KEGG" id="mcha:111020449"/>
<dbReference type="Proteomes" id="UP000504603">
    <property type="component" value="Unplaced"/>
</dbReference>
<name>A0A6J1DHB6_MOMCH</name>
<protein>
    <submittedName>
        <fullName evidence="3">Uncharacterized protein LOC111020449</fullName>
    </submittedName>
</protein>
<dbReference type="AlphaFoldDB" id="A0A6J1DHB6"/>
<dbReference type="PANTHER" id="PTHR37230:SF1">
    <property type="entry name" value="OS06G0731300 PROTEIN"/>
    <property type="match status" value="1"/>
</dbReference>
<organism evidence="2 3">
    <name type="scientific">Momordica charantia</name>
    <name type="common">Bitter gourd</name>
    <name type="synonym">Balsam pear</name>
    <dbReference type="NCBI Taxonomy" id="3673"/>
    <lineage>
        <taxon>Eukaryota</taxon>
        <taxon>Viridiplantae</taxon>
        <taxon>Streptophyta</taxon>
        <taxon>Embryophyta</taxon>
        <taxon>Tracheophyta</taxon>
        <taxon>Spermatophyta</taxon>
        <taxon>Magnoliopsida</taxon>
        <taxon>eudicotyledons</taxon>
        <taxon>Gunneridae</taxon>
        <taxon>Pentapetalae</taxon>
        <taxon>rosids</taxon>
        <taxon>fabids</taxon>
        <taxon>Cucurbitales</taxon>
        <taxon>Cucurbitaceae</taxon>
        <taxon>Momordiceae</taxon>
        <taxon>Momordica</taxon>
    </lineage>
</organism>
<dbReference type="PANTHER" id="PTHR37230">
    <property type="entry name" value="OS06G0731300 PROTEIN"/>
    <property type="match status" value="1"/>
</dbReference>
<accession>A0A6J1DHB6</accession>
<evidence type="ECO:0000313" key="2">
    <source>
        <dbReference type="Proteomes" id="UP000504603"/>
    </source>
</evidence>
<dbReference type="InterPro" id="IPR057217">
    <property type="entry name" value="DUF7895"/>
</dbReference>
<proteinExistence type="predicted"/>
<evidence type="ECO:0000259" key="1">
    <source>
        <dbReference type="Pfam" id="PF25433"/>
    </source>
</evidence>
<reference evidence="3" key="1">
    <citation type="submission" date="2025-08" db="UniProtKB">
        <authorList>
            <consortium name="RefSeq"/>
        </authorList>
    </citation>
    <scope>IDENTIFICATION</scope>
    <source>
        <strain evidence="3">OHB3-1</strain>
    </source>
</reference>
<dbReference type="OrthoDB" id="1933346at2759"/>
<keyword evidence="2" id="KW-1185">Reference proteome</keyword>
<feature type="domain" description="DUF7895" evidence="1">
    <location>
        <begin position="90"/>
        <end position="161"/>
    </location>
</feature>
<evidence type="ECO:0000313" key="3">
    <source>
        <dbReference type="RefSeq" id="XP_022152827.1"/>
    </source>
</evidence>